<proteinExistence type="predicted"/>
<dbReference type="AlphaFoldDB" id="A0A8X6UXF3"/>
<evidence type="ECO:0000313" key="2">
    <source>
        <dbReference type="Proteomes" id="UP000887159"/>
    </source>
</evidence>
<evidence type="ECO:0000313" key="1">
    <source>
        <dbReference type="EMBL" id="GFX96466.1"/>
    </source>
</evidence>
<accession>A0A8X6UXF3</accession>
<dbReference type="EMBL" id="BMAU01021192">
    <property type="protein sequence ID" value="GFX96466.1"/>
    <property type="molecule type" value="Genomic_DNA"/>
</dbReference>
<dbReference type="Proteomes" id="UP000887159">
    <property type="component" value="Unassembled WGS sequence"/>
</dbReference>
<sequence length="101" mass="11212">MYYPTQQSPTLLITRQVGNPDFLREKGRIVQVFSGKTQTVQDMFGRGLLNLALGAELKSLPALKEGKTFRVSTSQSGNGRFRCSVAVEIQKRARFPGHVLS</sequence>
<gene>
    <name evidence="1" type="ORF">TNCV_1441401</name>
</gene>
<name>A0A8X6UXF3_TRICX</name>
<keyword evidence="2" id="KW-1185">Reference proteome</keyword>
<comment type="caution">
    <text evidence="1">The sequence shown here is derived from an EMBL/GenBank/DDBJ whole genome shotgun (WGS) entry which is preliminary data.</text>
</comment>
<protein>
    <submittedName>
        <fullName evidence="1">Uncharacterized protein</fullName>
    </submittedName>
</protein>
<organism evidence="1 2">
    <name type="scientific">Trichonephila clavipes</name>
    <name type="common">Golden silk orbweaver</name>
    <name type="synonym">Nephila clavipes</name>
    <dbReference type="NCBI Taxonomy" id="2585209"/>
    <lineage>
        <taxon>Eukaryota</taxon>
        <taxon>Metazoa</taxon>
        <taxon>Ecdysozoa</taxon>
        <taxon>Arthropoda</taxon>
        <taxon>Chelicerata</taxon>
        <taxon>Arachnida</taxon>
        <taxon>Araneae</taxon>
        <taxon>Araneomorphae</taxon>
        <taxon>Entelegynae</taxon>
        <taxon>Araneoidea</taxon>
        <taxon>Nephilidae</taxon>
        <taxon>Trichonephila</taxon>
    </lineage>
</organism>
<reference evidence="1" key="1">
    <citation type="submission" date="2020-08" db="EMBL/GenBank/DDBJ databases">
        <title>Multicomponent nature underlies the extraordinary mechanical properties of spider dragline silk.</title>
        <authorList>
            <person name="Kono N."/>
            <person name="Nakamura H."/>
            <person name="Mori M."/>
            <person name="Yoshida Y."/>
            <person name="Ohtoshi R."/>
            <person name="Malay A.D."/>
            <person name="Moran D.A.P."/>
            <person name="Tomita M."/>
            <person name="Numata K."/>
            <person name="Arakawa K."/>
        </authorList>
    </citation>
    <scope>NUCLEOTIDE SEQUENCE</scope>
</reference>